<keyword evidence="2" id="KW-1185">Reference proteome</keyword>
<evidence type="ECO:0000313" key="1">
    <source>
        <dbReference type="EMBL" id="CAC5405740.1"/>
    </source>
</evidence>
<sequence length="471" mass="53582">MDTEIQEEGGKKMKALDVFCIAIKYLKEQLMRKLHSIDMIVKQDDVLFVLTIPAIWLDQANIFMRKAAEEAGIEKDQLTLALEPEAAFICCLRLEVDEKENKFLQTIKSGMKFMVIDLGGVTADITVHQRQKDGTLEEVISPTGGPWGGTAVDKAFLDFMIDLFGADVIERLKDEELEDYFHLLHDFEIKKRSVKPKGADDKDIIMQMDAGLMDLIKECRGGISSHIKKTKYKDAVSIHGQKLHIKADIFRTLFKSTIDKLIQHLNKIFEKPELFDIKNVIMVGGFTECELVQMAVRNKFGGDRKIIIPDESGLAVLKGAVLFGHQKKKTYNRIFKKTYGIKGWQEWDPDIHPETKKIRMGGTDRCEDIFFKLASVNDKFVGVHTSSVIFQAFNQNQRTLECAIYTSTDPNPKYVTDPTCQRLGTLIVDLPKLKEGETLEIEVTFVFGGTELLFRAKDLKTGRMLETRLDF</sequence>
<dbReference type="CDD" id="cd10229">
    <property type="entry name" value="ASKHA_NBD_HSP70_HSPA12"/>
    <property type="match status" value="1"/>
</dbReference>
<protein>
    <recommendedName>
        <fullName evidence="3">HSPA12A</fullName>
    </recommendedName>
</protein>
<gene>
    <name evidence="1" type="ORF">MCOR_39397</name>
</gene>
<name>A0A6J8DF83_MYTCO</name>
<dbReference type="Proteomes" id="UP000507470">
    <property type="component" value="Unassembled WGS sequence"/>
</dbReference>
<dbReference type="AlphaFoldDB" id="A0A6J8DF83"/>
<organism evidence="1 2">
    <name type="scientific">Mytilus coruscus</name>
    <name type="common">Sea mussel</name>
    <dbReference type="NCBI Taxonomy" id="42192"/>
    <lineage>
        <taxon>Eukaryota</taxon>
        <taxon>Metazoa</taxon>
        <taxon>Spiralia</taxon>
        <taxon>Lophotrochozoa</taxon>
        <taxon>Mollusca</taxon>
        <taxon>Bivalvia</taxon>
        <taxon>Autobranchia</taxon>
        <taxon>Pteriomorphia</taxon>
        <taxon>Mytilida</taxon>
        <taxon>Mytiloidea</taxon>
        <taxon>Mytilidae</taxon>
        <taxon>Mytilinae</taxon>
        <taxon>Mytilus</taxon>
    </lineage>
</organism>
<evidence type="ECO:0000313" key="2">
    <source>
        <dbReference type="Proteomes" id="UP000507470"/>
    </source>
</evidence>
<evidence type="ECO:0008006" key="3">
    <source>
        <dbReference type="Google" id="ProtNLM"/>
    </source>
</evidence>
<dbReference type="Gene3D" id="3.90.640.10">
    <property type="entry name" value="Actin, Chain A, domain 4"/>
    <property type="match status" value="1"/>
</dbReference>
<dbReference type="PANTHER" id="PTHR14187">
    <property type="entry name" value="ALPHA KINASE/ELONGATION FACTOR 2 KINASE"/>
    <property type="match status" value="1"/>
</dbReference>
<reference evidence="1 2" key="1">
    <citation type="submission" date="2020-06" db="EMBL/GenBank/DDBJ databases">
        <authorList>
            <person name="Li R."/>
            <person name="Bekaert M."/>
        </authorList>
    </citation>
    <scope>NUCLEOTIDE SEQUENCE [LARGE SCALE GENOMIC DNA]</scope>
    <source>
        <strain evidence="2">wild</strain>
    </source>
</reference>
<dbReference type="EMBL" id="CACVKT020007130">
    <property type="protein sequence ID" value="CAC5405740.1"/>
    <property type="molecule type" value="Genomic_DNA"/>
</dbReference>
<dbReference type="PANTHER" id="PTHR14187:SF5">
    <property type="entry name" value="HEAT SHOCK 70 KDA PROTEIN 12A"/>
    <property type="match status" value="1"/>
</dbReference>
<dbReference type="Gene3D" id="3.30.420.40">
    <property type="match status" value="2"/>
</dbReference>
<proteinExistence type="predicted"/>
<dbReference type="SUPFAM" id="SSF53067">
    <property type="entry name" value="Actin-like ATPase domain"/>
    <property type="match status" value="2"/>
</dbReference>
<dbReference type="InterPro" id="IPR043129">
    <property type="entry name" value="ATPase_NBD"/>
</dbReference>
<accession>A0A6J8DF83</accession>
<dbReference type="OrthoDB" id="2963168at2759"/>